<dbReference type="EMBL" id="AXCY01000001">
    <property type="protein sequence ID" value="KGM12720.1"/>
    <property type="molecule type" value="Genomic_DNA"/>
</dbReference>
<reference evidence="1 2" key="2">
    <citation type="journal article" date="2015" name="Stand. Genomic Sci.">
        <title>Draft genome sequence of Cellulomonas carbonis T26(T) and comparative analysis of six Cellulomonas genomes.</title>
        <authorList>
            <person name="Zhuang W."/>
            <person name="Zhang S."/>
            <person name="Xia X."/>
            <person name="Wang G."/>
        </authorList>
    </citation>
    <scope>NUCLEOTIDE SEQUENCE [LARGE SCALE GENOMIC DNA]</scope>
    <source>
        <strain evidence="1 2">T26</strain>
    </source>
</reference>
<evidence type="ECO:0008006" key="3">
    <source>
        <dbReference type="Google" id="ProtNLM"/>
    </source>
</evidence>
<protein>
    <recommendedName>
        <fullName evidence="3">Repeat protein (TIGR03847 family)</fullName>
    </recommendedName>
</protein>
<name>A0A0A0BXR3_9CELL</name>
<dbReference type="RefSeq" id="WP_043601906.1">
    <property type="nucleotide sequence ID" value="NZ_AXCY01000001.1"/>
</dbReference>
<keyword evidence="2" id="KW-1185">Reference proteome</keyword>
<proteinExistence type="predicted"/>
<evidence type="ECO:0000313" key="1">
    <source>
        <dbReference type="EMBL" id="KGM12720.1"/>
    </source>
</evidence>
<accession>A0A0A0BXR3</accession>
<evidence type="ECO:0000313" key="2">
    <source>
        <dbReference type="Proteomes" id="UP000029839"/>
    </source>
</evidence>
<sequence length="186" mass="20244">MPLVHEFDWPDRVVVGTVGRPGERTFYLQVRAGQRSTSIALEKEQSAALAEKVDELLGELVSDARTGISVPSETPAELVDDDPLDQPVEEQFRTGTMRLGWDPRTSQVVIEAFPLQLPDDDDEVLDVADVDDADEPSEMLVVRIPVGTARAFVERTRKVVAAGRPRCPLCGGPVDADGHVCATPDV</sequence>
<reference evidence="1 2" key="1">
    <citation type="submission" date="2013-08" db="EMBL/GenBank/DDBJ databases">
        <title>Genome sequencing of Cellulomonas carbonis T26.</title>
        <authorList>
            <person name="Chen F."/>
            <person name="Li Y."/>
            <person name="Wang G."/>
        </authorList>
    </citation>
    <scope>NUCLEOTIDE SEQUENCE [LARGE SCALE GENOMIC DNA]</scope>
    <source>
        <strain evidence="1 2">T26</strain>
    </source>
</reference>
<dbReference type="AlphaFoldDB" id="A0A0A0BXR3"/>
<comment type="caution">
    <text evidence="1">The sequence shown here is derived from an EMBL/GenBank/DDBJ whole genome shotgun (WGS) entry which is preliminary data.</text>
</comment>
<dbReference type="OrthoDB" id="156387at2"/>
<organism evidence="1 2">
    <name type="scientific">Cellulomonas carbonis T26</name>
    <dbReference type="NCBI Taxonomy" id="947969"/>
    <lineage>
        <taxon>Bacteria</taxon>
        <taxon>Bacillati</taxon>
        <taxon>Actinomycetota</taxon>
        <taxon>Actinomycetes</taxon>
        <taxon>Micrococcales</taxon>
        <taxon>Cellulomonadaceae</taxon>
        <taxon>Cellulomonas</taxon>
    </lineage>
</organism>
<gene>
    <name evidence="1" type="ORF">N868_00090</name>
</gene>
<dbReference type="InterPro" id="IPR021441">
    <property type="entry name" value="DUF3090"/>
</dbReference>
<dbReference type="Pfam" id="PF11290">
    <property type="entry name" value="DUF3090"/>
    <property type="match status" value="1"/>
</dbReference>
<dbReference type="Proteomes" id="UP000029839">
    <property type="component" value="Unassembled WGS sequence"/>
</dbReference>
<dbReference type="NCBIfam" id="TIGR03847">
    <property type="entry name" value="conserved hypothetical protein"/>
    <property type="match status" value="1"/>
</dbReference>